<proteinExistence type="predicted"/>
<dbReference type="InterPro" id="IPR050595">
    <property type="entry name" value="Bact_response_regulator"/>
</dbReference>
<keyword evidence="1 4" id="KW-0597">Phosphoprotein</keyword>
<dbReference type="EMBL" id="JH660645">
    <property type="protein sequence ID" value="EIM26848.1"/>
    <property type="molecule type" value="Genomic_DNA"/>
</dbReference>
<dbReference type="STRING" id="864069.MicloDRAFT_00033990"/>
<dbReference type="PATRIC" id="fig|864069.3.peg.3699"/>
<dbReference type="Gene3D" id="3.40.50.2300">
    <property type="match status" value="1"/>
</dbReference>
<dbReference type="eggNOG" id="COG0784">
    <property type="taxonomic scope" value="Bacteria"/>
</dbReference>
<sequence length="137" mass="14732">MSAASVTAFPRRTPPTILVVEDDVLIRALISDGLRAQGFRVLEASSADDAITVLDSVRVDLLFVDIHLPGLRNGLDVARHVQARGIPTQMILTSGKSDASAVPDLDDFGPFVRKPYLVSRVVSLVSDSLNWPDAPQA</sequence>
<dbReference type="RefSeq" id="WP_009762898.1">
    <property type="nucleotide sequence ID" value="NZ_CP141050.1"/>
</dbReference>
<accession>I4YSA6</accession>
<evidence type="ECO:0000313" key="6">
    <source>
        <dbReference type="EMBL" id="EIM26848.1"/>
    </source>
</evidence>
<evidence type="ECO:0000256" key="3">
    <source>
        <dbReference type="ARBA" id="ARBA00023163"/>
    </source>
</evidence>
<gene>
    <name evidence="6" type="ORF">MicloDRAFT_00033990</name>
</gene>
<keyword evidence="3" id="KW-0804">Transcription</keyword>
<feature type="domain" description="Response regulatory" evidence="5">
    <location>
        <begin position="16"/>
        <end position="129"/>
    </location>
</feature>
<dbReference type="SMART" id="SM00448">
    <property type="entry name" value="REC"/>
    <property type="match status" value="1"/>
</dbReference>
<dbReference type="PANTHER" id="PTHR44591">
    <property type="entry name" value="STRESS RESPONSE REGULATOR PROTEIN 1"/>
    <property type="match status" value="1"/>
</dbReference>
<keyword evidence="6" id="KW-0238">DNA-binding</keyword>
<dbReference type="Pfam" id="PF00072">
    <property type="entry name" value="Response_reg"/>
    <property type="match status" value="1"/>
</dbReference>
<dbReference type="InterPro" id="IPR011006">
    <property type="entry name" value="CheY-like_superfamily"/>
</dbReference>
<feature type="modified residue" description="4-aspartylphosphate" evidence="4">
    <location>
        <position position="65"/>
    </location>
</feature>
<keyword evidence="7" id="KW-1185">Reference proteome</keyword>
<dbReference type="HOGENOM" id="CLU_000445_69_8_5"/>
<dbReference type="Proteomes" id="UP000003947">
    <property type="component" value="Unassembled WGS sequence"/>
</dbReference>
<keyword evidence="2" id="KW-0805">Transcription regulation</keyword>
<protein>
    <submittedName>
        <fullName evidence="6">Response regulator with CheY-like receiver, AAA-type ATPase, and DNA-binding domains</fullName>
    </submittedName>
</protein>
<dbReference type="AlphaFoldDB" id="I4YSA6"/>
<evidence type="ECO:0000256" key="1">
    <source>
        <dbReference type="ARBA" id="ARBA00022553"/>
    </source>
</evidence>
<dbReference type="CDD" id="cd00156">
    <property type="entry name" value="REC"/>
    <property type="match status" value="1"/>
</dbReference>
<dbReference type="GO" id="GO:0003677">
    <property type="term" value="F:DNA binding"/>
    <property type="evidence" value="ECO:0007669"/>
    <property type="project" value="UniProtKB-KW"/>
</dbReference>
<reference evidence="6 7" key="1">
    <citation type="submission" date="2012-02" db="EMBL/GenBank/DDBJ databases">
        <title>Improved High-Quality Draft sequence of Microvirga sp. WSM3557.</title>
        <authorList>
            <consortium name="US DOE Joint Genome Institute"/>
            <person name="Lucas S."/>
            <person name="Han J."/>
            <person name="Lapidus A."/>
            <person name="Cheng J.-F."/>
            <person name="Goodwin L."/>
            <person name="Pitluck S."/>
            <person name="Peters L."/>
            <person name="Zhang X."/>
            <person name="Detter J.C."/>
            <person name="Han C."/>
            <person name="Tapia R."/>
            <person name="Land M."/>
            <person name="Hauser L."/>
            <person name="Kyrpides N."/>
            <person name="Ivanova N."/>
            <person name="Pagani I."/>
            <person name="Brau L."/>
            <person name="Yates R."/>
            <person name="O'Hara G."/>
            <person name="Rui T."/>
            <person name="Howieson J."/>
            <person name="Reeve W."/>
            <person name="Woyke T."/>
        </authorList>
    </citation>
    <scope>NUCLEOTIDE SEQUENCE [LARGE SCALE GENOMIC DNA]</scope>
    <source>
        <strain evidence="6 7">WSM3557</strain>
    </source>
</reference>
<organism evidence="6 7">
    <name type="scientific">Microvirga lotononidis</name>
    <dbReference type="NCBI Taxonomy" id="864069"/>
    <lineage>
        <taxon>Bacteria</taxon>
        <taxon>Pseudomonadati</taxon>
        <taxon>Pseudomonadota</taxon>
        <taxon>Alphaproteobacteria</taxon>
        <taxon>Hyphomicrobiales</taxon>
        <taxon>Methylobacteriaceae</taxon>
        <taxon>Microvirga</taxon>
    </lineage>
</organism>
<dbReference type="InterPro" id="IPR001789">
    <property type="entry name" value="Sig_transdc_resp-reg_receiver"/>
</dbReference>
<evidence type="ECO:0000256" key="4">
    <source>
        <dbReference type="PROSITE-ProRule" id="PRU00169"/>
    </source>
</evidence>
<dbReference type="PANTHER" id="PTHR44591:SF3">
    <property type="entry name" value="RESPONSE REGULATORY DOMAIN-CONTAINING PROTEIN"/>
    <property type="match status" value="1"/>
</dbReference>
<evidence type="ECO:0000259" key="5">
    <source>
        <dbReference type="PROSITE" id="PS50110"/>
    </source>
</evidence>
<dbReference type="SUPFAM" id="SSF52172">
    <property type="entry name" value="CheY-like"/>
    <property type="match status" value="1"/>
</dbReference>
<dbReference type="GO" id="GO:0000160">
    <property type="term" value="P:phosphorelay signal transduction system"/>
    <property type="evidence" value="ECO:0007669"/>
    <property type="project" value="InterPro"/>
</dbReference>
<evidence type="ECO:0000256" key="2">
    <source>
        <dbReference type="ARBA" id="ARBA00023015"/>
    </source>
</evidence>
<evidence type="ECO:0000313" key="7">
    <source>
        <dbReference type="Proteomes" id="UP000003947"/>
    </source>
</evidence>
<name>I4YSA6_9HYPH</name>
<dbReference type="PROSITE" id="PS50110">
    <property type="entry name" value="RESPONSE_REGULATORY"/>
    <property type="match status" value="1"/>
</dbReference>
<dbReference type="OrthoDB" id="8019070at2"/>